<organism evidence="1 2">
    <name type="scientific">Sphingopyxis lindanitolerans</name>
    <dbReference type="NCBI Taxonomy" id="2054227"/>
    <lineage>
        <taxon>Bacteria</taxon>
        <taxon>Pseudomonadati</taxon>
        <taxon>Pseudomonadota</taxon>
        <taxon>Alphaproteobacteria</taxon>
        <taxon>Sphingomonadales</taxon>
        <taxon>Sphingomonadaceae</taxon>
        <taxon>Sphingopyxis</taxon>
    </lineage>
</organism>
<evidence type="ECO:0000313" key="2">
    <source>
        <dbReference type="Proteomes" id="UP000238954"/>
    </source>
</evidence>
<dbReference type="Gene3D" id="3.30.450.150">
    <property type="entry name" value="Haem-degrading domain"/>
    <property type="match status" value="1"/>
</dbReference>
<dbReference type="PANTHER" id="PTHR34309:SF1">
    <property type="entry name" value="PROTEIN GLCG"/>
    <property type="match status" value="1"/>
</dbReference>
<dbReference type="Pfam" id="PF03928">
    <property type="entry name" value="HbpS-like"/>
    <property type="match status" value="1"/>
</dbReference>
<dbReference type="InterPro" id="IPR052517">
    <property type="entry name" value="GlcG_carb_metab_protein"/>
</dbReference>
<dbReference type="PANTHER" id="PTHR34309">
    <property type="entry name" value="SLR1406 PROTEIN"/>
    <property type="match status" value="1"/>
</dbReference>
<accession>A0A2S8B3B5</accession>
<dbReference type="EMBL" id="PHFW01000003">
    <property type="protein sequence ID" value="PQM26901.1"/>
    <property type="molecule type" value="Genomic_DNA"/>
</dbReference>
<keyword evidence="2" id="KW-1185">Reference proteome</keyword>
<name>A0A2S8B3B5_9SPHN</name>
<dbReference type="InterPro" id="IPR038084">
    <property type="entry name" value="PduO/GlcC-like_sf"/>
</dbReference>
<evidence type="ECO:0000313" key="1">
    <source>
        <dbReference type="EMBL" id="PQM26901.1"/>
    </source>
</evidence>
<comment type="caution">
    <text evidence="1">The sequence shown here is derived from an EMBL/GenBank/DDBJ whole genome shotgun (WGS) entry which is preliminary data.</text>
</comment>
<gene>
    <name evidence="1" type="ORF">CVO77_18155</name>
</gene>
<dbReference type="AlphaFoldDB" id="A0A2S8B3B5"/>
<dbReference type="RefSeq" id="WP_106000271.1">
    <property type="nucleotide sequence ID" value="NZ_CM009578.1"/>
</dbReference>
<dbReference type="Proteomes" id="UP000238954">
    <property type="component" value="Chromosome"/>
</dbReference>
<dbReference type="OrthoDB" id="9815788at2"/>
<dbReference type="GO" id="GO:0016740">
    <property type="term" value="F:transferase activity"/>
    <property type="evidence" value="ECO:0007669"/>
    <property type="project" value="UniProtKB-KW"/>
</dbReference>
<keyword evidence="1" id="KW-0808">Transferase</keyword>
<dbReference type="InterPro" id="IPR005624">
    <property type="entry name" value="PduO/GlcC-like"/>
</dbReference>
<protein>
    <submittedName>
        <fullName evidence="1">Cobalamin adenosyltransferase</fullName>
    </submittedName>
</protein>
<proteinExistence type="predicted"/>
<dbReference type="SUPFAM" id="SSF143744">
    <property type="entry name" value="GlcG-like"/>
    <property type="match status" value="1"/>
</dbReference>
<reference evidence="2" key="1">
    <citation type="submission" date="2017-11" db="EMBL/GenBank/DDBJ databases">
        <title>The complete genome sequence of Sphingopyxis pomeranensis sp. nov. strain WS5A3p.</title>
        <authorList>
            <person name="Kaminski M.A."/>
        </authorList>
    </citation>
    <scope>NUCLEOTIDE SEQUENCE [LARGE SCALE GENOMIC DNA]</scope>
    <source>
        <strain evidence="2">WS5A3p</strain>
    </source>
</reference>
<sequence length="143" mass="14629">MAHSRSINTISAACARQLTDAAAAAAAEIGVPMCIAITCAAGNLLHFLRMDGAPLLSSDIAINKAYTAAGFGMATHAWHEFIKDDPPLLHGIVHTDRLVTFGGGYPIREGKAMIGGIGISGGHYSQDMDVATKALAAIGLAAG</sequence>